<feature type="transmembrane region" description="Helical" evidence="1">
    <location>
        <begin position="12"/>
        <end position="29"/>
    </location>
</feature>
<dbReference type="RefSeq" id="WP_210087932.1">
    <property type="nucleotide sequence ID" value="NZ_JAGGKG010000003.1"/>
</dbReference>
<name>A0ABS4FPD2_9BACL</name>
<organism evidence="3 4">
    <name type="scientific">Paenibacillus turicensis</name>
    <dbReference type="NCBI Taxonomy" id="160487"/>
    <lineage>
        <taxon>Bacteria</taxon>
        <taxon>Bacillati</taxon>
        <taxon>Bacillota</taxon>
        <taxon>Bacilli</taxon>
        <taxon>Bacillales</taxon>
        <taxon>Paenibacillaceae</taxon>
        <taxon>Paenibacillus</taxon>
    </lineage>
</organism>
<evidence type="ECO:0000313" key="4">
    <source>
        <dbReference type="Proteomes" id="UP001519272"/>
    </source>
</evidence>
<proteinExistence type="predicted"/>
<dbReference type="Proteomes" id="UP001519272">
    <property type="component" value="Unassembled WGS sequence"/>
</dbReference>
<gene>
    <name evidence="3" type="ORF">J2Z32_000861</name>
</gene>
<accession>A0ABS4FPD2</accession>
<keyword evidence="1" id="KW-0472">Membrane</keyword>
<reference evidence="3 4" key="1">
    <citation type="submission" date="2021-03" db="EMBL/GenBank/DDBJ databases">
        <title>Genomic Encyclopedia of Type Strains, Phase IV (KMG-IV): sequencing the most valuable type-strain genomes for metagenomic binning, comparative biology and taxonomic classification.</title>
        <authorList>
            <person name="Goeker M."/>
        </authorList>
    </citation>
    <scope>NUCLEOTIDE SEQUENCE [LARGE SCALE GENOMIC DNA]</scope>
    <source>
        <strain evidence="3 4">DSM 14349</strain>
    </source>
</reference>
<keyword evidence="1" id="KW-1133">Transmembrane helix</keyword>
<evidence type="ECO:0000256" key="1">
    <source>
        <dbReference type="SAM" id="Phobius"/>
    </source>
</evidence>
<keyword evidence="4" id="KW-1185">Reference proteome</keyword>
<feature type="transmembrane region" description="Helical" evidence="1">
    <location>
        <begin position="35"/>
        <end position="52"/>
    </location>
</feature>
<evidence type="ECO:0000259" key="2">
    <source>
        <dbReference type="Pfam" id="PF01882"/>
    </source>
</evidence>
<dbReference type="PANTHER" id="PTHR34351:SF2">
    <property type="entry name" value="DUF58 DOMAIN-CONTAINING PROTEIN"/>
    <property type="match status" value="1"/>
</dbReference>
<comment type="caution">
    <text evidence="3">The sequence shown here is derived from an EMBL/GenBank/DDBJ whole genome shotgun (WGS) entry which is preliminary data.</text>
</comment>
<dbReference type="EMBL" id="JAGGKG010000003">
    <property type="protein sequence ID" value="MBP1904244.1"/>
    <property type="molecule type" value="Genomic_DNA"/>
</dbReference>
<feature type="domain" description="DUF58" evidence="2">
    <location>
        <begin position="208"/>
        <end position="317"/>
    </location>
</feature>
<evidence type="ECO:0000313" key="3">
    <source>
        <dbReference type="EMBL" id="MBP1904244.1"/>
    </source>
</evidence>
<dbReference type="PANTHER" id="PTHR34351">
    <property type="entry name" value="SLR1927 PROTEIN-RELATED"/>
    <property type="match status" value="1"/>
</dbReference>
<keyword evidence="1" id="KW-0812">Transmembrane</keyword>
<dbReference type="Pfam" id="PF01882">
    <property type="entry name" value="DUF58"/>
    <property type="match status" value="1"/>
</dbReference>
<protein>
    <submittedName>
        <fullName evidence="3">Uncharacterized protein (DUF58 family)</fullName>
    </submittedName>
</protein>
<sequence>MSDQLRKRSKPIGFWIVLSIWVVCLFYLLFEGGKIPMMLLAMISILTCYWVIGRFNGIQRLKLERNFAVAQGYIHAGEHVAVNLRITPPKFISIPYLVVSEVLQRHNGEKWSFESSIVPNHQQGTEMHYVTPPLERGTYHFAPTTCQGKDLFGIITYSGSFETSGVLRVLPRTIFIPHWDMYSGQVWLKGSELTSKTSRRETTQINGIRDYAYGDKMSRIHWAATAKTGAWKSKEFERETLPKIIVVLDAHQASYTQPEQFELAVSSTASILEYGVREGLSVGLCTLAHEITPFAPYGGVSVQQMLRHLVDIDITGSGKHEHRLESISHYFNSGCYFVFVSPMPSTELIDVFRFAKSKLMTPYHIQIGDENVGQTKRSLAGIYITSLQQLPIMMGGGRTA</sequence>
<dbReference type="InterPro" id="IPR002881">
    <property type="entry name" value="DUF58"/>
</dbReference>